<keyword evidence="1" id="KW-0472">Membrane</keyword>
<gene>
    <name evidence="2" type="ORF">ACFOFO_13360</name>
</gene>
<evidence type="ECO:0000313" key="3">
    <source>
        <dbReference type="Proteomes" id="UP001595530"/>
    </source>
</evidence>
<feature type="transmembrane region" description="Helical" evidence="1">
    <location>
        <begin position="42"/>
        <end position="75"/>
    </location>
</feature>
<dbReference type="EMBL" id="JBHRTP010000040">
    <property type="protein sequence ID" value="MFC3108934.1"/>
    <property type="molecule type" value="Genomic_DNA"/>
</dbReference>
<keyword evidence="3" id="KW-1185">Reference proteome</keyword>
<keyword evidence="1" id="KW-1133">Transmembrane helix</keyword>
<feature type="transmembrane region" description="Helical" evidence="1">
    <location>
        <begin position="6"/>
        <end position="30"/>
    </location>
</feature>
<comment type="caution">
    <text evidence="2">The sequence shown here is derived from an EMBL/GenBank/DDBJ whole genome shotgun (WGS) entry which is preliminary data.</text>
</comment>
<accession>A0ABV7F1Z6</accession>
<evidence type="ECO:0000256" key="1">
    <source>
        <dbReference type="SAM" id="Phobius"/>
    </source>
</evidence>
<feature type="transmembrane region" description="Helical" evidence="1">
    <location>
        <begin position="81"/>
        <end position="106"/>
    </location>
</feature>
<proteinExistence type="predicted"/>
<organism evidence="2 3">
    <name type="scientific">Undibacterium arcticum</name>
    <dbReference type="NCBI Taxonomy" id="1762892"/>
    <lineage>
        <taxon>Bacteria</taxon>
        <taxon>Pseudomonadati</taxon>
        <taxon>Pseudomonadota</taxon>
        <taxon>Betaproteobacteria</taxon>
        <taxon>Burkholderiales</taxon>
        <taxon>Oxalobacteraceae</taxon>
        <taxon>Undibacterium</taxon>
    </lineage>
</organism>
<protein>
    <submittedName>
        <fullName evidence="2">Uncharacterized protein</fullName>
    </submittedName>
</protein>
<evidence type="ECO:0000313" key="2">
    <source>
        <dbReference type="EMBL" id="MFC3108934.1"/>
    </source>
</evidence>
<keyword evidence="1" id="KW-0812">Transmembrane</keyword>
<name>A0ABV7F1Z6_9BURK</name>
<sequence length="119" mass="12168">MTFSVIGAVFFFSPCVGDGLMIFLASALIAGSAAACDARTGTLVVTALTAGAGAGFTFATAALGFGLTCVTGLAARLPGGFFGLVTTFYSSFLNGINNIYNLFVVANNIARHRQSMTIH</sequence>
<reference evidence="3" key="1">
    <citation type="journal article" date="2019" name="Int. J. Syst. Evol. Microbiol.">
        <title>The Global Catalogue of Microorganisms (GCM) 10K type strain sequencing project: providing services to taxonomists for standard genome sequencing and annotation.</title>
        <authorList>
            <consortium name="The Broad Institute Genomics Platform"/>
            <consortium name="The Broad Institute Genome Sequencing Center for Infectious Disease"/>
            <person name="Wu L."/>
            <person name="Ma J."/>
        </authorList>
    </citation>
    <scope>NUCLEOTIDE SEQUENCE [LARGE SCALE GENOMIC DNA]</scope>
    <source>
        <strain evidence="3">KCTC 42986</strain>
    </source>
</reference>
<dbReference type="RefSeq" id="WP_390323560.1">
    <property type="nucleotide sequence ID" value="NZ_JBHRTP010000040.1"/>
</dbReference>
<dbReference type="Proteomes" id="UP001595530">
    <property type="component" value="Unassembled WGS sequence"/>
</dbReference>